<feature type="domain" description="BAR" evidence="8">
    <location>
        <begin position="5"/>
        <end position="97"/>
    </location>
</feature>
<evidence type="ECO:0000256" key="5">
    <source>
        <dbReference type="ARBA" id="ARBA00022833"/>
    </source>
</evidence>
<comment type="subcellular location">
    <subcellularLocation>
        <location evidence="1">Endomembrane system</location>
        <topology evidence="1">Peripheral membrane protein</topology>
    </subcellularLocation>
    <subcellularLocation>
        <location evidence="7">Endosome membrane</location>
        <topology evidence="7">Peripheral membrane protein</topology>
    </subcellularLocation>
</comment>
<dbReference type="AGR" id="MGI:1925868"/>
<dbReference type="PANTHER" id="PTHR23180:SF241">
    <property type="entry name" value="ARF-GAP WITH COILED-COIL, ANK REPEAT AND PH DOMAIN-CONTAINING PROTEIN 2"/>
    <property type="match status" value="1"/>
</dbReference>
<dbReference type="SUPFAM" id="SSF103657">
    <property type="entry name" value="BAR/IMD domain-like"/>
    <property type="match status" value="1"/>
</dbReference>
<dbReference type="InterPro" id="IPR004148">
    <property type="entry name" value="BAR_dom"/>
</dbReference>
<evidence type="ECO:0000256" key="6">
    <source>
        <dbReference type="ARBA" id="ARBA00023136"/>
    </source>
</evidence>
<dbReference type="Proteomes" id="UP000000589">
    <property type="component" value="Chromosome 16"/>
</dbReference>
<dbReference type="Gene3D" id="1.20.1270.60">
    <property type="entry name" value="Arfaptin homology (AH) domain/BAR domain"/>
    <property type="match status" value="1"/>
</dbReference>
<proteinExistence type="evidence at protein level"/>
<reference evidence="9 11" key="1">
    <citation type="journal article" date="2009" name="PLoS Biol.">
        <title>Lineage-specific biology revealed by a finished genome assembly of the mouse.</title>
        <authorList>
            <consortium name="Mouse Genome Sequencing Consortium"/>
            <person name="Church D.M."/>
            <person name="Goodstadt L."/>
            <person name="Hillier L.W."/>
            <person name="Zody M.C."/>
            <person name="Goldstein S."/>
            <person name="She X."/>
            <person name="Bult C.J."/>
            <person name="Agarwala R."/>
            <person name="Cherry J.L."/>
            <person name="DiCuccio M."/>
            <person name="Hlavina W."/>
            <person name="Kapustin Y."/>
            <person name="Meric P."/>
            <person name="Maglott D."/>
            <person name="Birtle Z."/>
            <person name="Marques A.C."/>
            <person name="Graves T."/>
            <person name="Zhou S."/>
            <person name="Teague B."/>
            <person name="Potamousis K."/>
            <person name="Churas C."/>
            <person name="Place M."/>
            <person name="Herschleb J."/>
            <person name="Runnheim R."/>
            <person name="Forrest D."/>
            <person name="Amos-Landgraf J."/>
            <person name="Schwartz D.C."/>
            <person name="Cheng Z."/>
            <person name="Lindblad-Toh K."/>
            <person name="Eichler E.E."/>
            <person name="Ponting C.P."/>
        </authorList>
    </citation>
    <scope>NUCLEOTIDE SEQUENCE [LARGE SCALE GENOMIC DNA]</scope>
    <source>
        <strain evidence="9 11">C57BL/6J</strain>
    </source>
</reference>
<organism evidence="9 11">
    <name type="scientific">Mus musculus</name>
    <name type="common">Mouse</name>
    <dbReference type="NCBI Taxonomy" id="10090"/>
    <lineage>
        <taxon>Eukaryota</taxon>
        <taxon>Metazoa</taxon>
        <taxon>Chordata</taxon>
        <taxon>Craniata</taxon>
        <taxon>Vertebrata</taxon>
        <taxon>Euteleostomi</taxon>
        <taxon>Mammalia</taxon>
        <taxon>Eutheria</taxon>
        <taxon>Euarchontoglires</taxon>
        <taxon>Glires</taxon>
        <taxon>Rodentia</taxon>
        <taxon>Myomorpha</taxon>
        <taxon>Muroidea</taxon>
        <taxon>Muridae</taxon>
        <taxon>Murinae</taxon>
        <taxon>Mus</taxon>
        <taxon>Mus</taxon>
    </lineage>
</organism>
<dbReference type="InterPro" id="IPR045258">
    <property type="entry name" value="ACAP1/2/3-like"/>
</dbReference>
<keyword evidence="4 7" id="KW-0677">Repeat</keyword>
<dbReference type="PANTHER" id="PTHR23180">
    <property type="entry name" value="CENTAURIN/ARF"/>
    <property type="match status" value="1"/>
</dbReference>
<dbReference type="SMR" id="A0A2R8W6H4"/>
<evidence type="ECO:0000259" key="8">
    <source>
        <dbReference type="Pfam" id="PF16746"/>
    </source>
</evidence>
<dbReference type="Ensembl" id="ENSMUST00000230698.2">
    <property type="protein sequence ID" value="ENSMUSP00000154938.2"/>
    <property type="gene ID" value="ENSMUSG00000049076.13"/>
</dbReference>
<comment type="domain">
    <text evidence="7">The BAR domain mediates homodimerization, it can neither bind membrane nor impart curvature, but instead requires the neighboring PH domain to achieve these functions.</text>
</comment>
<dbReference type="Bgee" id="ENSMUSG00000049076">
    <property type="expression patterns" value="Expressed in stroma of bone marrow and 228 other cell types or tissues"/>
</dbReference>
<comment type="domain">
    <text evidence="7">PH domain binds phospholipids including phosphatidic acid, phosphatidylinositol 3-phosphate, phosphatidylinositol 3,5-bisphosphate (PIP2) and phosphatidylinositol 3,4,5-trisphosphate (PIP3). May mediate protein binding to PIP2 or PIP3 containing membranes.</text>
</comment>
<dbReference type="VEuPathDB" id="HostDB:ENSMUSG00000049076"/>
<keyword evidence="6" id="KW-0472">Membrane</keyword>
<keyword evidence="12 13" id="KW-1267">Proteomics identification</keyword>
<dbReference type="AlphaFoldDB" id="A0A2R8W6H4"/>
<dbReference type="Antibodypedia" id="19460">
    <property type="antibodies" value="215 antibodies from 36 providers"/>
</dbReference>
<dbReference type="MGI" id="MGI:1925868">
    <property type="gene designation" value="Acap2"/>
</dbReference>
<evidence type="ECO:0000256" key="3">
    <source>
        <dbReference type="ARBA" id="ARBA00022723"/>
    </source>
</evidence>
<keyword evidence="5 7" id="KW-0862">Zinc</keyword>
<keyword evidence="7" id="KW-0863">Zinc-finger</keyword>
<dbReference type="ExpressionAtlas" id="A0A2R8W6H4">
    <property type="expression patterns" value="baseline and differential"/>
</dbReference>
<evidence type="ECO:0000256" key="2">
    <source>
        <dbReference type="ARBA" id="ARBA00022468"/>
    </source>
</evidence>
<dbReference type="GO" id="GO:0008270">
    <property type="term" value="F:zinc ion binding"/>
    <property type="evidence" value="ECO:0007669"/>
    <property type="project" value="UniProtKB-KW"/>
</dbReference>
<keyword evidence="3 7" id="KW-0479">Metal-binding</keyword>
<reference evidence="9" key="5">
    <citation type="submission" date="2025-09" db="UniProtKB">
        <authorList>
            <consortium name="Ensembl"/>
        </authorList>
    </citation>
    <scope>IDENTIFICATION</scope>
    <source>
        <strain evidence="9">C57BL/6J</strain>
    </source>
</reference>
<dbReference type="GeneTree" id="ENSGT00940000156389"/>
<keyword evidence="7" id="KW-0967">Endosome</keyword>
<evidence type="ECO:0000313" key="9">
    <source>
        <dbReference type="Ensembl" id="ENSMUSP00000154938.2"/>
    </source>
</evidence>
<evidence type="ECO:0000313" key="11">
    <source>
        <dbReference type="Proteomes" id="UP000000589"/>
    </source>
</evidence>
<accession>A0A2R8W6H4</accession>
<dbReference type="Pfam" id="PF16746">
    <property type="entry name" value="BAR_3"/>
    <property type="match status" value="1"/>
</dbReference>
<keyword evidence="7" id="KW-0040">ANK repeat</keyword>
<evidence type="ECO:0000256" key="1">
    <source>
        <dbReference type="ARBA" id="ARBA00004184"/>
    </source>
</evidence>
<comment type="function">
    <text evidence="7">GTPase-activating protein for the ADP ribosylation factor family.</text>
</comment>
<reference evidence="9" key="4">
    <citation type="submission" date="2025-08" db="UniProtKB">
        <authorList>
            <consortium name="Ensembl"/>
        </authorList>
    </citation>
    <scope>IDENTIFICATION</scope>
    <source>
        <strain evidence="9">C57BL/6J</strain>
    </source>
</reference>
<reference evidence="14" key="2">
    <citation type="journal article" date="2010" name="Cell">
        <title>A tissue-specific atlas of mouse protein phosphorylation and expression.</title>
        <authorList>
            <person name="Huttlin E.L."/>
            <person name="Jedrychowski M.P."/>
            <person name="Elias J.E."/>
            <person name="Goswami T."/>
            <person name="Rad R."/>
            <person name="Beausoleil S.A."/>
            <person name="Villen J."/>
            <person name="Haas W."/>
            <person name="Sowa M.E."/>
            <person name="Gygi S.P."/>
        </authorList>
    </citation>
    <scope>IDENTIFICATION BY MASS SPECTROMETRY [LARGE SCALE ANALYSIS]</scope>
</reference>
<reference evidence="9 11" key="3">
    <citation type="journal article" date="2011" name="PLoS Biol.">
        <title>Modernizing reference genome assemblies.</title>
        <authorList>
            <person name="Church D.M."/>
            <person name="Schneider V.A."/>
            <person name="Graves T."/>
            <person name="Auger K."/>
            <person name="Cunningham F."/>
            <person name="Bouk N."/>
            <person name="Chen H.C."/>
            <person name="Agarwala R."/>
            <person name="McLaren W.M."/>
            <person name="Ritchie G.R."/>
            <person name="Albracht D."/>
            <person name="Kremitzki M."/>
            <person name="Rock S."/>
            <person name="Kotkiewicz H."/>
            <person name="Kremitzki C."/>
            <person name="Wollam A."/>
            <person name="Trani L."/>
            <person name="Fulton L."/>
            <person name="Fulton R."/>
            <person name="Matthews L."/>
            <person name="Whitehead S."/>
            <person name="Chow W."/>
            <person name="Torrance J."/>
            <person name="Dunn M."/>
            <person name="Harden G."/>
            <person name="Threadgold G."/>
            <person name="Wood J."/>
            <person name="Collins J."/>
            <person name="Heath P."/>
            <person name="Griffiths G."/>
            <person name="Pelan S."/>
            <person name="Grafham D."/>
            <person name="Eichler E.E."/>
            <person name="Weinstock G."/>
            <person name="Mardis E.R."/>
            <person name="Wilson R.K."/>
            <person name="Howe K."/>
            <person name="Flicek P."/>
            <person name="Hubbard T."/>
        </authorList>
    </citation>
    <scope>NUCLEOTIDE SEQUENCE [LARGE SCALE GENOMIC DNA]</scope>
    <source>
        <strain evidence="9 11">C57BL/6J</strain>
    </source>
</reference>
<protein>
    <recommendedName>
        <fullName evidence="7">Arf-GAP with coiled-coil, ANK repeat and PH domain-containing protein</fullName>
        <shortName evidence="7">Cnt-b</shortName>
    </recommendedName>
    <alternativeName>
        <fullName evidence="7">Centaurin-beta</fullName>
    </alternativeName>
</protein>
<dbReference type="GO" id="GO:0010008">
    <property type="term" value="C:endosome membrane"/>
    <property type="evidence" value="ECO:0007669"/>
    <property type="project" value="UniProtKB-SubCell"/>
</dbReference>
<sequence>MKMTVDFEECLKDSPRFRAALEEVEGDVAELELKLDKLVKLCIAMIDTGKAFCVANKQFMNGIRDLAQYSSNDAVVETSLTKFSDSLQEMINFHTVSMCEFCLTKPRDQLRPSFRTLSKKILENSKMPRNNLKKSVKKRKTH</sequence>
<comment type="activity regulation">
    <text evidence="7">GAP activity stimulated by phosphatidylinositol 4,5-bisphosphate (PIP2) and phosphatidic acid.</text>
</comment>
<evidence type="ECO:0007829" key="13">
    <source>
        <dbReference type="ProteomicsDB" id="A0A2R8W6H4"/>
    </source>
</evidence>
<keyword evidence="11" id="KW-1185">Reference proteome</keyword>
<gene>
    <name evidence="9 10" type="primary">Acap2</name>
</gene>
<evidence type="ECO:0000256" key="7">
    <source>
        <dbReference type="RuleBase" id="RU369028"/>
    </source>
</evidence>
<name>A0A2R8W6H4_MOUSE</name>
<dbReference type="InterPro" id="IPR027267">
    <property type="entry name" value="AH/BAR_dom_sf"/>
</dbReference>
<evidence type="ECO:0007829" key="14">
    <source>
        <dbReference type="PubMed" id="21183079"/>
    </source>
</evidence>
<evidence type="ECO:0000313" key="10">
    <source>
        <dbReference type="MGI" id="MGI:1925868"/>
    </source>
</evidence>
<dbReference type="GO" id="GO:0005096">
    <property type="term" value="F:GTPase activator activity"/>
    <property type="evidence" value="ECO:0007669"/>
    <property type="project" value="UniProtKB-KW"/>
</dbReference>
<keyword evidence="2 7" id="KW-0343">GTPase activation</keyword>
<evidence type="ECO:0007829" key="12">
    <source>
        <dbReference type="PeptideAtlas" id="A0A2R8W6H4"/>
    </source>
</evidence>
<evidence type="ECO:0000256" key="4">
    <source>
        <dbReference type="ARBA" id="ARBA00022737"/>
    </source>
</evidence>